<reference evidence="3 4" key="1">
    <citation type="submission" date="2018-05" db="EMBL/GenBank/DDBJ databases">
        <title>Reference genomes for bee gut microbiota database.</title>
        <authorList>
            <person name="Ellegaard K.M."/>
        </authorList>
    </citation>
    <scope>NUCLEOTIDE SEQUENCE [LARGE SCALE GENOMIC DNA]</scope>
    <source>
        <strain evidence="3 4">ESL0186</strain>
    </source>
</reference>
<feature type="transmembrane region" description="Helical" evidence="2">
    <location>
        <begin position="24"/>
        <end position="48"/>
    </location>
</feature>
<organism evidence="3 4">
    <name type="scientific">Lactobacillus kullabergensis</name>
    <dbReference type="NCBI Taxonomy" id="1218493"/>
    <lineage>
        <taxon>Bacteria</taxon>
        <taxon>Bacillati</taxon>
        <taxon>Bacillota</taxon>
        <taxon>Bacilli</taxon>
        <taxon>Lactobacillales</taxon>
        <taxon>Lactobacillaceae</taxon>
        <taxon>Lactobacillus</taxon>
    </lineage>
</organism>
<keyword evidence="4" id="KW-1185">Reference proteome</keyword>
<evidence type="ECO:0000256" key="1">
    <source>
        <dbReference type="SAM" id="MobiDB-lite"/>
    </source>
</evidence>
<name>A0ABM6W026_9LACO</name>
<dbReference type="InterPro" id="IPR016977">
    <property type="entry name" value="ComGF"/>
</dbReference>
<accession>A0ABM6W026</accession>
<feature type="compositionally biased region" description="Basic and acidic residues" evidence="1">
    <location>
        <begin position="169"/>
        <end position="181"/>
    </location>
</feature>
<evidence type="ECO:0000313" key="3">
    <source>
        <dbReference type="EMBL" id="AWM75120.1"/>
    </source>
</evidence>
<sequence length="188" mass="21907">MSLVVKIAFMIKQKKRYTKLKTKGFILAEAVFAVFITLIVVLILQNLLKSLTLANKVQHRTDDIVFSYVQLNRFIKEKQNVKAFTLPERSNSEKAVFKKIDAQGKDTIYRLTQYKNMLRVTTPEGGHMPLLLDVKRSSFTTNDRMLKIEVTETDGRKSELYFKFNSRPTKNEKEKVLNDRKQKTKIKS</sequence>
<keyword evidence="2" id="KW-1133">Transmembrane helix</keyword>
<proteinExistence type="predicted"/>
<dbReference type="EMBL" id="CP029477">
    <property type="protein sequence ID" value="AWM75120.1"/>
    <property type="molecule type" value="Genomic_DNA"/>
</dbReference>
<keyword evidence="2" id="KW-0812">Transmembrane</keyword>
<dbReference type="Pfam" id="PF15980">
    <property type="entry name" value="ComGF"/>
    <property type="match status" value="1"/>
</dbReference>
<evidence type="ECO:0000256" key="2">
    <source>
        <dbReference type="SAM" id="Phobius"/>
    </source>
</evidence>
<evidence type="ECO:0000313" key="4">
    <source>
        <dbReference type="Proteomes" id="UP000246036"/>
    </source>
</evidence>
<dbReference type="Proteomes" id="UP000246036">
    <property type="component" value="Chromosome"/>
</dbReference>
<keyword evidence="2" id="KW-0472">Membrane</keyword>
<protein>
    <submittedName>
        <fullName evidence="3">Competence protein ComGF</fullName>
    </submittedName>
</protein>
<feature type="region of interest" description="Disordered" evidence="1">
    <location>
        <begin position="169"/>
        <end position="188"/>
    </location>
</feature>
<gene>
    <name evidence="3" type="ORF">DKL58_03675</name>
</gene>